<evidence type="ECO:0000256" key="1">
    <source>
        <dbReference type="ARBA" id="ARBA00010396"/>
    </source>
</evidence>
<proteinExistence type="inferred from homology"/>
<dbReference type="Gene3D" id="1.10.150.170">
    <property type="entry name" value="Putative methyltransferase TM0872, insert domain"/>
    <property type="match status" value="1"/>
</dbReference>
<keyword evidence="5 6" id="KW-0949">S-adenosyl-L-methionine</keyword>
<sequence length="286" mass="32879">MHTPVLLEEAVSLLLGNGGKVYVDCTVGLGGHSYEILKRNPEAYLIGIDRDPHALEIADQRLSEFEGRYSLYKANYSDLDLVLKEEGVEKVDGFLFDLGVSMLQLKTPRGFSFQRDEPLDMRMDPQQEKTAYHVVNRYSEEELYRIIREYGEEPYARKIAKAIVLYRSKKPIETTGELSKIILSVVPKRGKIHPATRTFQAIRIEVNQELQSLKIALEKTINFLNKHGRIVVISFHSLEDRIVKRFFQEHKDVLKVLTKKPITPTMEEIRRNPSSRSAKLRAGEKP</sequence>
<dbReference type="HAMAP" id="MF_01007">
    <property type="entry name" value="16SrRNA_methyltr_H"/>
    <property type="match status" value="1"/>
</dbReference>
<dbReference type="InterPro" id="IPR023397">
    <property type="entry name" value="SAM-dep_MeTrfase_MraW_recog"/>
</dbReference>
<reference evidence="7 8" key="1">
    <citation type="submission" date="2016-11" db="EMBL/GenBank/DDBJ databases">
        <authorList>
            <person name="Jaros S."/>
            <person name="Januszkiewicz K."/>
            <person name="Wedrychowicz H."/>
        </authorList>
    </citation>
    <scope>NUCLEOTIDE SEQUENCE [LARGE SCALE GENOMIC DNA]</scope>
    <source>
        <strain evidence="7 8">DSM 19557</strain>
    </source>
</reference>
<dbReference type="Proteomes" id="UP000189810">
    <property type="component" value="Chromosome I"/>
</dbReference>
<dbReference type="SUPFAM" id="SSF53335">
    <property type="entry name" value="S-adenosyl-L-methionine-dependent methyltransferases"/>
    <property type="match status" value="1"/>
</dbReference>
<dbReference type="InterPro" id="IPR002903">
    <property type="entry name" value="RsmH"/>
</dbReference>
<protein>
    <recommendedName>
        <fullName evidence="6">Ribosomal RNA small subunit methyltransferase H</fullName>
        <ecNumber evidence="6">2.1.1.199</ecNumber>
    </recommendedName>
    <alternativeName>
        <fullName evidence="6">16S rRNA m(4)C1402 methyltransferase</fullName>
    </alternativeName>
    <alternativeName>
        <fullName evidence="6">rRNA (cytosine-N(4)-)-methyltransferase RsmH</fullName>
    </alternativeName>
</protein>
<dbReference type="Gene3D" id="3.40.50.150">
    <property type="entry name" value="Vaccinia Virus protein VP39"/>
    <property type="match status" value="1"/>
</dbReference>
<evidence type="ECO:0000256" key="3">
    <source>
        <dbReference type="ARBA" id="ARBA00022603"/>
    </source>
</evidence>
<evidence type="ECO:0000313" key="8">
    <source>
        <dbReference type="Proteomes" id="UP000189810"/>
    </source>
</evidence>
<dbReference type="FunFam" id="1.10.150.170:FF:000003">
    <property type="entry name" value="Ribosomal RNA small subunit methyltransferase H"/>
    <property type="match status" value="1"/>
</dbReference>
<evidence type="ECO:0000256" key="5">
    <source>
        <dbReference type="ARBA" id="ARBA00022691"/>
    </source>
</evidence>
<keyword evidence="6" id="KW-0963">Cytoplasm</keyword>
<comment type="similarity">
    <text evidence="1 6">Belongs to the methyltransferase superfamily. RsmH family.</text>
</comment>
<evidence type="ECO:0000256" key="6">
    <source>
        <dbReference type="HAMAP-Rule" id="MF_01007"/>
    </source>
</evidence>
<keyword evidence="8" id="KW-1185">Reference proteome</keyword>
<keyword evidence="2 6" id="KW-0698">rRNA processing</keyword>
<evidence type="ECO:0000256" key="4">
    <source>
        <dbReference type="ARBA" id="ARBA00022679"/>
    </source>
</evidence>
<evidence type="ECO:0000256" key="2">
    <source>
        <dbReference type="ARBA" id="ARBA00022552"/>
    </source>
</evidence>
<dbReference type="Pfam" id="PF01795">
    <property type="entry name" value="Methyltransf_5"/>
    <property type="match status" value="1"/>
</dbReference>
<dbReference type="AlphaFoldDB" id="A0A1M6SCA0"/>
<feature type="binding site" evidence="6">
    <location>
        <position position="104"/>
    </location>
    <ligand>
        <name>S-adenosyl-L-methionine</name>
        <dbReference type="ChEBI" id="CHEBI:59789"/>
    </ligand>
</feature>
<dbReference type="PIRSF" id="PIRSF004486">
    <property type="entry name" value="MraW"/>
    <property type="match status" value="1"/>
</dbReference>
<comment type="function">
    <text evidence="6">Specifically methylates the N4 position of cytidine in position 1402 (C1402) of 16S rRNA.</text>
</comment>
<dbReference type="GO" id="GO:0070475">
    <property type="term" value="P:rRNA base methylation"/>
    <property type="evidence" value="ECO:0007669"/>
    <property type="project" value="UniProtKB-UniRule"/>
</dbReference>
<comment type="catalytic activity">
    <reaction evidence="6">
        <text>cytidine(1402) in 16S rRNA + S-adenosyl-L-methionine = N(4)-methylcytidine(1402) in 16S rRNA + S-adenosyl-L-homocysteine + H(+)</text>
        <dbReference type="Rhea" id="RHEA:42928"/>
        <dbReference type="Rhea" id="RHEA-COMP:10286"/>
        <dbReference type="Rhea" id="RHEA-COMP:10287"/>
        <dbReference type="ChEBI" id="CHEBI:15378"/>
        <dbReference type="ChEBI" id="CHEBI:57856"/>
        <dbReference type="ChEBI" id="CHEBI:59789"/>
        <dbReference type="ChEBI" id="CHEBI:74506"/>
        <dbReference type="ChEBI" id="CHEBI:82748"/>
        <dbReference type="EC" id="2.1.1.199"/>
    </reaction>
</comment>
<dbReference type="PANTHER" id="PTHR11265">
    <property type="entry name" value="S-ADENOSYL-METHYLTRANSFERASE MRAW"/>
    <property type="match status" value="1"/>
</dbReference>
<feature type="binding site" evidence="6">
    <location>
        <begin position="30"/>
        <end position="32"/>
    </location>
    <ligand>
        <name>S-adenosyl-L-methionine</name>
        <dbReference type="ChEBI" id="CHEBI:59789"/>
    </ligand>
</feature>
<dbReference type="PANTHER" id="PTHR11265:SF0">
    <property type="entry name" value="12S RRNA N4-METHYLCYTIDINE METHYLTRANSFERASE"/>
    <property type="match status" value="1"/>
</dbReference>
<dbReference type="EC" id="2.1.1.199" evidence="6"/>
<keyword evidence="4 6" id="KW-0808">Transferase</keyword>
<dbReference type="EMBL" id="LT670846">
    <property type="protein sequence ID" value="SHK42335.1"/>
    <property type="molecule type" value="Genomic_DNA"/>
</dbReference>
<feature type="binding site" evidence="6">
    <location>
        <position position="97"/>
    </location>
    <ligand>
        <name>S-adenosyl-L-methionine</name>
        <dbReference type="ChEBI" id="CHEBI:59789"/>
    </ligand>
</feature>
<dbReference type="RefSeq" id="WP_079654098.1">
    <property type="nucleotide sequence ID" value="NZ_LT670846.1"/>
</dbReference>
<gene>
    <name evidence="6" type="primary">rsmH</name>
    <name evidence="7" type="ORF">SAMN05444391_0972</name>
</gene>
<feature type="binding site" evidence="6">
    <location>
        <position position="49"/>
    </location>
    <ligand>
        <name>S-adenosyl-L-methionine</name>
        <dbReference type="ChEBI" id="CHEBI:59789"/>
    </ligand>
</feature>
<name>A0A1M6SCA0_9AQUI</name>
<evidence type="ECO:0000313" key="7">
    <source>
        <dbReference type="EMBL" id="SHK42335.1"/>
    </source>
</evidence>
<dbReference type="SUPFAM" id="SSF81799">
    <property type="entry name" value="Putative methyltransferase TM0872, insert domain"/>
    <property type="match status" value="1"/>
</dbReference>
<dbReference type="GO" id="GO:0071424">
    <property type="term" value="F:rRNA (cytosine-N4-)-methyltransferase activity"/>
    <property type="evidence" value="ECO:0007669"/>
    <property type="project" value="UniProtKB-UniRule"/>
</dbReference>
<keyword evidence="3 6" id="KW-0489">Methyltransferase</keyword>
<feature type="binding site" evidence="6">
    <location>
        <position position="76"/>
    </location>
    <ligand>
        <name>S-adenosyl-L-methionine</name>
        <dbReference type="ChEBI" id="CHEBI:59789"/>
    </ligand>
</feature>
<organism evidence="7 8">
    <name type="scientific">Thermocrinis minervae</name>
    <dbReference type="NCBI Taxonomy" id="381751"/>
    <lineage>
        <taxon>Bacteria</taxon>
        <taxon>Pseudomonadati</taxon>
        <taxon>Aquificota</taxon>
        <taxon>Aquificia</taxon>
        <taxon>Aquificales</taxon>
        <taxon>Aquificaceae</taxon>
        <taxon>Thermocrinis</taxon>
    </lineage>
</organism>
<dbReference type="GO" id="GO:0005737">
    <property type="term" value="C:cytoplasm"/>
    <property type="evidence" value="ECO:0007669"/>
    <property type="project" value="UniProtKB-SubCell"/>
</dbReference>
<dbReference type="NCBIfam" id="TIGR00006">
    <property type="entry name" value="16S rRNA (cytosine(1402)-N(4))-methyltransferase RsmH"/>
    <property type="match status" value="1"/>
</dbReference>
<dbReference type="STRING" id="381751.SAMN05444391_0972"/>
<comment type="subcellular location">
    <subcellularLocation>
        <location evidence="6">Cytoplasm</location>
    </subcellularLocation>
</comment>
<dbReference type="OrthoDB" id="9806637at2"/>
<accession>A0A1M6SCA0</accession>
<dbReference type="InterPro" id="IPR029063">
    <property type="entry name" value="SAM-dependent_MTases_sf"/>
</dbReference>